<reference evidence="2 3" key="1">
    <citation type="submission" date="2020-10" db="EMBL/GenBank/DDBJ databases">
        <title>The Coptis chinensis genome and diversification of protoberbering-type alkaloids.</title>
        <authorList>
            <person name="Wang B."/>
            <person name="Shu S."/>
            <person name="Song C."/>
            <person name="Liu Y."/>
        </authorList>
    </citation>
    <scope>NUCLEOTIDE SEQUENCE [LARGE SCALE GENOMIC DNA]</scope>
    <source>
        <strain evidence="2">HL-2020</strain>
        <tissue evidence="2">Leaf</tissue>
    </source>
</reference>
<organism evidence="2 3">
    <name type="scientific">Coptis chinensis</name>
    <dbReference type="NCBI Taxonomy" id="261450"/>
    <lineage>
        <taxon>Eukaryota</taxon>
        <taxon>Viridiplantae</taxon>
        <taxon>Streptophyta</taxon>
        <taxon>Embryophyta</taxon>
        <taxon>Tracheophyta</taxon>
        <taxon>Spermatophyta</taxon>
        <taxon>Magnoliopsida</taxon>
        <taxon>Ranunculales</taxon>
        <taxon>Ranunculaceae</taxon>
        <taxon>Coptidoideae</taxon>
        <taxon>Coptis</taxon>
    </lineage>
</organism>
<sequence length="298" mass="32833">MRLGNRQCPTCRKSLPSRRFLREDHLCNRLVAALYPNMNSSWQEDVELTDEEKAQTEQGPLAPGKNHREVVGEDGEKNQNNGIQISDNDEEAQWTDGGRDSSSADPPYSPTNSAMELDINEQVAVTAEGTGPANNEFVSLSGVGSWGKGRQRSQTLRGTGRGSKNGRKGNHVNRLANHLDQLRIDRNNQELDICVALIALNEQTLPSLEQPYVSCQPTFSVKQLCQYVAEETRVPPREVDILLVSEPSFATSGSLPSYDPSKGELQSLHPQETVEGLQTSCTNTEGVLVLGYMRKPSN</sequence>
<comment type="caution">
    <text evidence="2">The sequence shown here is derived from an EMBL/GenBank/DDBJ whole genome shotgun (WGS) entry which is preliminary data.</text>
</comment>
<gene>
    <name evidence="2" type="ORF">IFM89_030901</name>
</gene>
<name>A0A835I4Z7_9MAGN</name>
<dbReference type="Proteomes" id="UP000631114">
    <property type="component" value="Unassembled WGS sequence"/>
</dbReference>
<evidence type="ECO:0000256" key="1">
    <source>
        <dbReference type="SAM" id="MobiDB-lite"/>
    </source>
</evidence>
<feature type="region of interest" description="Disordered" evidence="1">
    <location>
        <begin position="44"/>
        <end position="113"/>
    </location>
</feature>
<evidence type="ECO:0000313" key="2">
    <source>
        <dbReference type="EMBL" id="KAF9611356.1"/>
    </source>
</evidence>
<dbReference type="InterPro" id="IPR044592">
    <property type="entry name" value="RING1A/B"/>
</dbReference>
<proteinExistence type="predicted"/>
<feature type="compositionally biased region" description="Basic and acidic residues" evidence="1">
    <location>
        <begin position="66"/>
        <end position="77"/>
    </location>
</feature>
<accession>A0A835I4Z7</accession>
<keyword evidence="3" id="KW-1185">Reference proteome</keyword>
<dbReference type="PANTHER" id="PTHR46537:SF3">
    <property type="entry name" value="E3 UBIQUITIN-PROTEIN LIGASE RING1A"/>
    <property type="match status" value="1"/>
</dbReference>
<dbReference type="AlphaFoldDB" id="A0A835I4Z7"/>
<feature type="region of interest" description="Disordered" evidence="1">
    <location>
        <begin position="141"/>
        <end position="171"/>
    </location>
</feature>
<dbReference type="PANTHER" id="PTHR46537">
    <property type="entry name" value="OS11G0578200 PROTEIN"/>
    <property type="match status" value="1"/>
</dbReference>
<evidence type="ECO:0000313" key="3">
    <source>
        <dbReference type="Proteomes" id="UP000631114"/>
    </source>
</evidence>
<feature type="compositionally biased region" description="Polar residues" evidence="1">
    <location>
        <begin position="100"/>
        <end position="113"/>
    </location>
</feature>
<protein>
    <submittedName>
        <fullName evidence="2">Uncharacterized protein</fullName>
    </submittedName>
</protein>
<dbReference type="EMBL" id="JADFTS010000004">
    <property type="protein sequence ID" value="KAF9611356.1"/>
    <property type="molecule type" value="Genomic_DNA"/>
</dbReference>
<dbReference type="OrthoDB" id="1909774at2759"/>